<feature type="domain" description="Secretion system C-terminal sorting" evidence="2">
    <location>
        <begin position="1014"/>
        <end position="1075"/>
    </location>
</feature>
<dbReference type="AlphaFoldDB" id="A0A7X9RYH8"/>
<feature type="domain" description="Bacterial repeat" evidence="3">
    <location>
        <begin position="853"/>
        <end position="923"/>
    </location>
</feature>
<dbReference type="Pfam" id="PF18962">
    <property type="entry name" value="Por_Secre_tail"/>
    <property type="match status" value="1"/>
</dbReference>
<dbReference type="Proteomes" id="UP000576082">
    <property type="component" value="Unassembled WGS sequence"/>
</dbReference>
<protein>
    <submittedName>
        <fullName evidence="4">T9SS type A sorting domain-containing protein</fullName>
    </submittedName>
</protein>
<evidence type="ECO:0000256" key="1">
    <source>
        <dbReference type="SAM" id="SignalP"/>
    </source>
</evidence>
<comment type="caution">
    <text evidence="4">The sequence shown here is derived from an EMBL/GenBank/DDBJ whole genome shotgun (WGS) entry which is preliminary data.</text>
</comment>
<dbReference type="EMBL" id="JABANE010000083">
    <property type="protein sequence ID" value="NME71014.1"/>
    <property type="molecule type" value="Genomic_DNA"/>
</dbReference>
<dbReference type="Gene3D" id="2.160.20.110">
    <property type="match status" value="1"/>
</dbReference>
<sequence>MKKFLLFNLIILFNTFLSWSQIKPDQGDGSLESPFIVSTLEHLKWISEGDGGEGDGTRWKYNFKQVNDIDANATSTWNSGEGFRPIGWFKSSSDKKTFKGVYDGNGFAIHHLVINRPNANYIGLFGYTESGTIKNLTLTNVSITGSQYTGALGGKIDLEGIVENVKVSGTVTAYRHSGGVFGDINNSSSLNYVFSSVNVMKGDYTDDKNFGGIAGRVYNKSIIQNTISIGKVVGIENIGGVIGVGHTDPSSNKVITITNVYWDKETSNVTTDGYSAETVGLNTADFSDNNNFTGFDFEGTWGIGKLTVIDNNLRPYLQTDIASNLSVVTNSSDFGSVTTEGDLYIGQTITLTAVSKEGYVFDKWLEDDIEKGTSTTLSFELGASHTIEAIFKAIPTYTITVLAVENGVINPGTVTLEEGSDQTFTIEANAGYEISDVTVDGVSQGVIKSYSFENLSSNHTIGATFSLIPPTTYTITVSDVENGSINPGTVILEEGSDQTFTIEANTGYEISDVTVDGVSQGVIESYSFENLSSDHTIGATFTLIPPTTYTITVLDVENGVINPGTVTLEEGSDQTFTIEANAGYEISDITVDGVSQGVIESYSFENLSSDHTIGATFSLIPPTTYTITVLEVENGSITPGTVTLEEGSDQTFTIEAEAGYEISDVTVDGVSQGVIESYSFENLSSDHTIGATFSLIPPTTYTITVLEVENGAINPGTITLEEGSAQTFTIEANAGYEISDVTVDGVSQDVIESYSFENLSADHTIGATFSLIPATTYTITVLDVENGTVNPGTVTLEEGSAQTFTIEANAGYEISDVTVDGVSQGVIESYSFENLSSDHTIGATFSLIPPTTYTITVSNVENGTINPGTVTLEEGSDQTFTITADENYMLSDVLIDGVSVGPLSSYTFTDLKANHTIEAEFNRVYWINVTETTDGSVSPSSMQVVAGQNQTFIFTPDEGYSIGEVLINGESVGSVESYTFKEVEADMTLEVLFELDELPTSVGGLDQVKIQLAPNPVENQLQVKGIPANTAIAVYDVIGNLVYKSTTTSKVLEINFSLLKSGLYILQVEKIGNFKVVKQ</sequence>
<keyword evidence="1" id="KW-0732">Signal</keyword>
<feature type="domain" description="Bacterial repeat" evidence="3">
    <location>
        <begin position="927"/>
        <end position="962"/>
    </location>
</feature>
<keyword evidence="5" id="KW-1185">Reference proteome</keyword>
<accession>A0A7X9RYH8</accession>
<name>A0A7X9RYH8_9BACT</name>
<feature type="domain" description="Bacterial repeat" evidence="3">
    <location>
        <begin position="777"/>
        <end position="848"/>
    </location>
</feature>
<feature type="chain" id="PRO_5030547441" evidence="1">
    <location>
        <begin position="21"/>
        <end position="1079"/>
    </location>
</feature>
<evidence type="ECO:0000313" key="4">
    <source>
        <dbReference type="EMBL" id="NME71014.1"/>
    </source>
</evidence>
<dbReference type="RefSeq" id="WP_169659238.1">
    <property type="nucleotide sequence ID" value="NZ_JABANE010000083.1"/>
</dbReference>
<gene>
    <name evidence="4" type="ORF">HHU12_23805</name>
</gene>
<feature type="domain" description="Bacterial repeat" evidence="3">
    <location>
        <begin position="625"/>
        <end position="696"/>
    </location>
</feature>
<feature type="domain" description="Bacterial repeat" evidence="3">
    <location>
        <begin position="473"/>
        <end position="544"/>
    </location>
</feature>
<evidence type="ECO:0000259" key="2">
    <source>
        <dbReference type="Pfam" id="PF18962"/>
    </source>
</evidence>
<feature type="domain" description="Bacterial repeat" evidence="3">
    <location>
        <begin position="397"/>
        <end position="468"/>
    </location>
</feature>
<evidence type="ECO:0000259" key="3">
    <source>
        <dbReference type="Pfam" id="PF18998"/>
    </source>
</evidence>
<reference evidence="4 5" key="1">
    <citation type="submission" date="2020-04" db="EMBL/GenBank/DDBJ databases">
        <title>Flammeovirga sp. SR4, a novel species isolated from seawater.</title>
        <authorList>
            <person name="Wang X."/>
        </authorList>
    </citation>
    <scope>NUCLEOTIDE SEQUENCE [LARGE SCALE GENOMIC DNA]</scope>
    <source>
        <strain evidence="4 5">ATCC 23126</strain>
    </source>
</reference>
<feature type="signal peptide" evidence="1">
    <location>
        <begin position="1"/>
        <end position="20"/>
    </location>
</feature>
<dbReference type="Pfam" id="PF18998">
    <property type="entry name" value="Flg_new_2"/>
    <property type="match status" value="7"/>
</dbReference>
<feature type="domain" description="Bacterial repeat" evidence="3">
    <location>
        <begin position="327"/>
        <end position="394"/>
    </location>
</feature>
<organism evidence="4 5">
    <name type="scientific">Flammeovirga aprica JL-4</name>
    <dbReference type="NCBI Taxonomy" id="694437"/>
    <lineage>
        <taxon>Bacteria</taxon>
        <taxon>Pseudomonadati</taxon>
        <taxon>Bacteroidota</taxon>
        <taxon>Cytophagia</taxon>
        <taxon>Cytophagales</taxon>
        <taxon>Flammeovirgaceae</taxon>
        <taxon>Flammeovirga</taxon>
    </lineage>
</organism>
<evidence type="ECO:0000313" key="5">
    <source>
        <dbReference type="Proteomes" id="UP000576082"/>
    </source>
</evidence>
<dbReference type="InterPro" id="IPR026444">
    <property type="entry name" value="Secre_tail"/>
</dbReference>
<proteinExistence type="predicted"/>
<dbReference type="NCBIfam" id="TIGR04183">
    <property type="entry name" value="Por_Secre_tail"/>
    <property type="match status" value="1"/>
</dbReference>
<dbReference type="InterPro" id="IPR044060">
    <property type="entry name" value="Bacterial_rp_domain"/>
</dbReference>